<dbReference type="GO" id="GO:0008720">
    <property type="term" value="F:D-lactate dehydrogenase (NAD+) activity"/>
    <property type="evidence" value="ECO:0007669"/>
    <property type="project" value="TreeGrafter"/>
</dbReference>
<dbReference type="InterPro" id="IPR016169">
    <property type="entry name" value="FAD-bd_PCMH_sub2"/>
</dbReference>
<dbReference type="SUPFAM" id="SSF46548">
    <property type="entry name" value="alpha-helical ferredoxin"/>
    <property type="match status" value="1"/>
</dbReference>
<keyword evidence="7" id="KW-0411">Iron-sulfur</keyword>
<dbReference type="InterPro" id="IPR036318">
    <property type="entry name" value="FAD-bd_PCMH-like_sf"/>
</dbReference>
<dbReference type="SUPFAM" id="SSF56176">
    <property type="entry name" value="FAD-binding/transporter-associated domain-like"/>
    <property type="match status" value="1"/>
</dbReference>
<evidence type="ECO:0000256" key="5">
    <source>
        <dbReference type="ARBA" id="ARBA00023002"/>
    </source>
</evidence>
<dbReference type="InterPro" id="IPR006094">
    <property type="entry name" value="Oxid_FAD_bind_N"/>
</dbReference>
<dbReference type="InterPro" id="IPR016167">
    <property type="entry name" value="FAD-bd_PCMH_sub1"/>
</dbReference>
<dbReference type="GO" id="GO:1903457">
    <property type="term" value="P:lactate catabolic process"/>
    <property type="evidence" value="ECO:0007669"/>
    <property type="project" value="TreeGrafter"/>
</dbReference>
<dbReference type="PROSITE" id="PS51387">
    <property type="entry name" value="FAD_PCMH"/>
    <property type="match status" value="1"/>
</dbReference>
<dbReference type="OrthoDB" id="9767256at2"/>
<dbReference type="Pfam" id="PF02913">
    <property type="entry name" value="FAD-oxidase_C"/>
    <property type="match status" value="1"/>
</dbReference>
<evidence type="ECO:0000313" key="11">
    <source>
        <dbReference type="Proteomes" id="UP000181976"/>
    </source>
</evidence>
<gene>
    <name evidence="10" type="ORF">SAMN05444380_12045</name>
</gene>
<accession>A0A1I2DX92</accession>
<dbReference type="InterPro" id="IPR004113">
    <property type="entry name" value="FAD-bd_oxidored_4_C"/>
</dbReference>
<dbReference type="InterPro" id="IPR017896">
    <property type="entry name" value="4Fe4S_Fe-S-bd"/>
</dbReference>
<protein>
    <submittedName>
        <fullName evidence="10">Fe-S oxidoreductase</fullName>
    </submittedName>
</protein>
<dbReference type="InParanoid" id="A0A1I2DX92"/>
<proteinExistence type="predicted"/>
<dbReference type="PANTHER" id="PTHR11748">
    <property type="entry name" value="D-LACTATE DEHYDROGENASE"/>
    <property type="match status" value="1"/>
</dbReference>
<dbReference type="InterPro" id="IPR017900">
    <property type="entry name" value="4Fe4S_Fe_S_CS"/>
</dbReference>
<dbReference type="InterPro" id="IPR016171">
    <property type="entry name" value="Vanillyl_alc_oxidase_C-sub2"/>
</dbReference>
<dbReference type="Gene3D" id="3.30.43.10">
    <property type="entry name" value="Uridine Diphospho-n-acetylenolpyruvylglucosamine Reductase, domain 2"/>
    <property type="match status" value="1"/>
</dbReference>
<evidence type="ECO:0000256" key="7">
    <source>
        <dbReference type="ARBA" id="ARBA00023014"/>
    </source>
</evidence>
<evidence type="ECO:0000256" key="1">
    <source>
        <dbReference type="ARBA" id="ARBA00001974"/>
    </source>
</evidence>
<dbReference type="GO" id="GO:0004458">
    <property type="term" value="F:D-lactate dehydrogenase (cytochrome) activity"/>
    <property type="evidence" value="ECO:0007669"/>
    <property type="project" value="TreeGrafter"/>
</dbReference>
<evidence type="ECO:0000256" key="6">
    <source>
        <dbReference type="ARBA" id="ARBA00023004"/>
    </source>
</evidence>
<dbReference type="Gene3D" id="3.30.70.2740">
    <property type="match status" value="1"/>
</dbReference>
<comment type="cofactor">
    <cofactor evidence="1">
        <name>FAD</name>
        <dbReference type="ChEBI" id="CHEBI:57692"/>
    </cofactor>
</comment>
<keyword evidence="3" id="KW-0479">Metal-binding</keyword>
<evidence type="ECO:0000256" key="2">
    <source>
        <dbReference type="ARBA" id="ARBA00022630"/>
    </source>
</evidence>
<reference evidence="10 11" key="1">
    <citation type="submission" date="2016-10" db="EMBL/GenBank/DDBJ databases">
        <authorList>
            <person name="de Groot N.N."/>
        </authorList>
    </citation>
    <scope>NUCLEOTIDE SEQUENCE [LARGE SCALE GENOMIC DNA]</scope>
    <source>
        <strain evidence="10 11">DSM 19012</strain>
    </source>
</reference>
<dbReference type="Pfam" id="PF01565">
    <property type="entry name" value="FAD_binding_4"/>
    <property type="match status" value="1"/>
</dbReference>
<keyword evidence="4" id="KW-0274">FAD</keyword>
<dbReference type="Proteomes" id="UP000181976">
    <property type="component" value="Unassembled WGS sequence"/>
</dbReference>
<feature type="domain" description="FAD-binding PCMH-type" evidence="9">
    <location>
        <begin position="33"/>
        <end position="274"/>
    </location>
</feature>
<dbReference type="PANTHER" id="PTHR11748:SF119">
    <property type="entry name" value="D-2-HYDROXYGLUTARATE DEHYDROGENASE"/>
    <property type="match status" value="1"/>
</dbReference>
<evidence type="ECO:0000259" key="9">
    <source>
        <dbReference type="PROSITE" id="PS51387"/>
    </source>
</evidence>
<keyword evidence="11" id="KW-1185">Reference proteome</keyword>
<dbReference type="AlphaFoldDB" id="A0A1I2DX92"/>
<dbReference type="InterPro" id="IPR009051">
    <property type="entry name" value="Helical_ferredxn"/>
</dbReference>
<keyword evidence="5" id="KW-0560">Oxidoreductase</keyword>
<sequence length="978" mass="109432">MKPLADILSLRIKGKVFTDELIRALYATDASVYREMPLAVVFPQDEEDIRQLILFARENKVALIPRTAGTSLAGQVVGNGIVVDVSRTFTRILEVNTAESWVRVQPGVVRDELNLYLAEYGLFFGPETSTSNRAMIGGMVGNNSCGANSLVYGSTRDNILEVTGFLSDGSKVVFKELTVDEFAEKSLSSDDSLEAAIYRQINGMLSNPVNQKKIEQSFPKSSVHRRNTGYALDVLARSAPFKSGGPNINLAQLIAGSEGTLMFITEIKLKCHSLPPKEKGVLCIHFHSVEEALKANLAALRHRPTASELMDDFILNCTKNNPEQNKNRFFIDGDPKALLVVEFTKPTKEEIEAAAHLLTDELKKAGLGYHYPLVTGTDIKRVWSLRKAALGVLFTTPGDAKPVAVIEDTSVAAEDLPNYVTDIKKMLQSLNTTCVFYGHAGTGELHLRPLINLKTGEGHKLFRKIAEDTAKLVKKYRGSLSGEHGDGRLRGEFIRYMVGDEIYSFFKELKRTWDPNHIFNPGKIVETPPMDTSLRYNASTETPEIETIFDFSRERGYIRAAEFCNGSGDCRKTHLSGGTMCPSYMATRDEMHTTRARANILREYLRKPYVKNRFNHYEIYRVMDLCLSCKACKSECPSGVDVTKLKAEFLQHYYEANGVPFRTRLIANISRLNALASLAPALYNFVVTNSFTTKVLKHLAGFASKRSLPLLNSTTLSRWYRKEKRMLARPSSSKGKVLFFNDEFTNYNDAEIGRKAVLLLNKLGYEVIIPPHVESGRACLSKGLLKKARNIAIENINQLSQWVSEEVPLVGLEPSALLTFRDEYIDLVPDEMKPLARNIARNALLFEEFLLREVKKGNVSSELFVKEHRKILLHGHCHQKSLASVEPTVKMLSLPENYKVEVIPSGCCGMAGSFGYEKEHYEVSMKIGELVLFPTIRKKEAETLVAAPGTSCRHQIKDGTGERAYHPVEILYDALREK</sequence>
<dbReference type="Gene3D" id="1.10.45.10">
    <property type="entry name" value="Vanillyl-alcohol Oxidase, Chain A, domain 4"/>
    <property type="match status" value="1"/>
</dbReference>
<dbReference type="STRING" id="385682.SAMN05444380_12045"/>
<evidence type="ECO:0000256" key="4">
    <source>
        <dbReference type="ARBA" id="ARBA00022827"/>
    </source>
</evidence>
<dbReference type="GO" id="GO:0051536">
    <property type="term" value="F:iron-sulfur cluster binding"/>
    <property type="evidence" value="ECO:0007669"/>
    <property type="project" value="UniProtKB-KW"/>
</dbReference>
<dbReference type="FunCoup" id="A0A1I2DX92">
    <property type="interactions" value="55"/>
</dbReference>
<dbReference type="PROSITE" id="PS51379">
    <property type="entry name" value="4FE4S_FER_2"/>
    <property type="match status" value="1"/>
</dbReference>
<dbReference type="GO" id="GO:0071949">
    <property type="term" value="F:FAD binding"/>
    <property type="evidence" value="ECO:0007669"/>
    <property type="project" value="InterPro"/>
</dbReference>
<evidence type="ECO:0000259" key="8">
    <source>
        <dbReference type="PROSITE" id="PS51379"/>
    </source>
</evidence>
<dbReference type="RefSeq" id="WP_010526577.1">
    <property type="nucleotide sequence ID" value="NZ_AFSL01000012.1"/>
</dbReference>
<dbReference type="EMBL" id="FONA01000020">
    <property type="protein sequence ID" value="SFE84560.1"/>
    <property type="molecule type" value="Genomic_DNA"/>
</dbReference>
<keyword evidence="2" id="KW-0285">Flavoprotein</keyword>
<dbReference type="eggNOG" id="COG0277">
    <property type="taxonomic scope" value="Bacteria"/>
</dbReference>
<evidence type="ECO:0000313" key="10">
    <source>
        <dbReference type="EMBL" id="SFE84560.1"/>
    </source>
</evidence>
<dbReference type="GO" id="GO:0046872">
    <property type="term" value="F:metal ion binding"/>
    <property type="evidence" value="ECO:0007669"/>
    <property type="project" value="UniProtKB-KW"/>
</dbReference>
<dbReference type="InterPro" id="IPR016166">
    <property type="entry name" value="FAD-bd_PCMH"/>
</dbReference>
<evidence type="ECO:0000256" key="3">
    <source>
        <dbReference type="ARBA" id="ARBA00022723"/>
    </source>
</evidence>
<organism evidence="10 11">
    <name type="scientific">Thermophagus xiamenensis</name>
    <dbReference type="NCBI Taxonomy" id="385682"/>
    <lineage>
        <taxon>Bacteria</taxon>
        <taxon>Pseudomonadati</taxon>
        <taxon>Bacteroidota</taxon>
        <taxon>Bacteroidia</taxon>
        <taxon>Marinilabiliales</taxon>
        <taxon>Marinilabiliaceae</taxon>
        <taxon>Thermophagus</taxon>
    </lineage>
</organism>
<keyword evidence="6" id="KW-0408">Iron</keyword>
<dbReference type="Gene3D" id="3.30.465.10">
    <property type="match status" value="1"/>
</dbReference>
<dbReference type="InterPro" id="IPR016164">
    <property type="entry name" value="FAD-linked_Oxase-like_C"/>
</dbReference>
<dbReference type="SUPFAM" id="SSF55103">
    <property type="entry name" value="FAD-linked oxidases, C-terminal domain"/>
    <property type="match status" value="1"/>
</dbReference>
<dbReference type="eggNOG" id="COG0247">
    <property type="taxonomic scope" value="Bacteria"/>
</dbReference>
<name>A0A1I2DX92_9BACT</name>
<feature type="domain" description="4Fe-4S ferredoxin-type" evidence="8">
    <location>
        <begin position="617"/>
        <end position="648"/>
    </location>
</feature>
<dbReference type="PROSITE" id="PS00198">
    <property type="entry name" value="4FE4S_FER_1"/>
    <property type="match status" value="1"/>
</dbReference>
<dbReference type="Gene3D" id="1.10.1060.10">
    <property type="entry name" value="Alpha-helical ferredoxin"/>
    <property type="match status" value="1"/>
</dbReference>
<dbReference type="Pfam" id="PF13534">
    <property type="entry name" value="Fer4_17"/>
    <property type="match status" value="1"/>
</dbReference>